<feature type="region of interest" description="Disordered" evidence="1">
    <location>
        <begin position="67"/>
        <end position="88"/>
    </location>
</feature>
<protein>
    <submittedName>
        <fullName evidence="2">Uncharacterized protein</fullName>
    </submittedName>
</protein>
<proteinExistence type="predicted"/>
<organism evidence="2 3">
    <name type="scientific">Handroanthus impetiginosus</name>
    <dbReference type="NCBI Taxonomy" id="429701"/>
    <lineage>
        <taxon>Eukaryota</taxon>
        <taxon>Viridiplantae</taxon>
        <taxon>Streptophyta</taxon>
        <taxon>Embryophyta</taxon>
        <taxon>Tracheophyta</taxon>
        <taxon>Spermatophyta</taxon>
        <taxon>Magnoliopsida</taxon>
        <taxon>eudicotyledons</taxon>
        <taxon>Gunneridae</taxon>
        <taxon>Pentapetalae</taxon>
        <taxon>asterids</taxon>
        <taxon>lamiids</taxon>
        <taxon>Lamiales</taxon>
        <taxon>Bignoniaceae</taxon>
        <taxon>Crescentiina</taxon>
        <taxon>Tabebuia alliance</taxon>
        <taxon>Handroanthus</taxon>
    </lineage>
</organism>
<reference evidence="3" key="1">
    <citation type="journal article" date="2018" name="Gigascience">
        <title>Genome assembly of the Pink Ipe (Handroanthus impetiginosus, Bignoniaceae), a highly valued, ecologically keystone Neotropical timber forest tree.</title>
        <authorList>
            <person name="Silva-Junior O.B."/>
            <person name="Grattapaglia D."/>
            <person name="Novaes E."/>
            <person name="Collevatti R.G."/>
        </authorList>
    </citation>
    <scope>NUCLEOTIDE SEQUENCE [LARGE SCALE GENOMIC DNA]</scope>
    <source>
        <strain evidence="3">cv. UFG-1</strain>
    </source>
</reference>
<evidence type="ECO:0000313" key="3">
    <source>
        <dbReference type="Proteomes" id="UP000231279"/>
    </source>
</evidence>
<dbReference type="EMBL" id="NKXS01001286">
    <property type="protein sequence ID" value="PIN19378.1"/>
    <property type="molecule type" value="Genomic_DNA"/>
</dbReference>
<comment type="caution">
    <text evidence="2">The sequence shown here is derived from an EMBL/GenBank/DDBJ whole genome shotgun (WGS) entry which is preliminary data.</text>
</comment>
<accession>A0A2G9HPC8</accession>
<keyword evidence="3" id="KW-1185">Reference proteome</keyword>
<dbReference type="Proteomes" id="UP000231279">
    <property type="component" value="Unassembled WGS sequence"/>
</dbReference>
<sequence length="88" mass="9881">MASYYKTHDLIVFCMTFLLFQQYFGLIYAHRGFQNIKPPAPVLVLTKPNPPPVYGFRFKKIEYSDAYKPMTSPGPSPGMGHGGPPGKQ</sequence>
<gene>
    <name evidence="2" type="ORF">CDL12_07955</name>
</gene>
<dbReference type="AlphaFoldDB" id="A0A2G9HPC8"/>
<name>A0A2G9HPC8_9LAMI</name>
<evidence type="ECO:0000256" key="1">
    <source>
        <dbReference type="SAM" id="MobiDB-lite"/>
    </source>
</evidence>
<feature type="compositionally biased region" description="Gly residues" evidence="1">
    <location>
        <begin position="77"/>
        <end position="88"/>
    </location>
</feature>
<evidence type="ECO:0000313" key="2">
    <source>
        <dbReference type="EMBL" id="PIN19378.1"/>
    </source>
</evidence>